<accession>A0A437AL01</accession>
<keyword evidence="1" id="KW-1133">Transmembrane helix</keyword>
<proteinExistence type="predicted"/>
<dbReference type="EMBL" id="RCSS01000414">
    <property type="protein sequence ID" value="RVD91767.1"/>
    <property type="molecule type" value="Genomic_DNA"/>
</dbReference>
<dbReference type="Proteomes" id="UP000282876">
    <property type="component" value="Unassembled WGS sequence"/>
</dbReference>
<keyword evidence="1" id="KW-0812">Transmembrane</keyword>
<comment type="caution">
    <text evidence="2">The sequence shown here is derived from an EMBL/GenBank/DDBJ whole genome shotgun (WGS) entry which is preliminary data.</text>
</comment>
<dbReference type="AlphaFoldDB" id="A0A437AL01"/>
<keyword evidence="3" id="KW-1185">Reference proteome</keyword>
<gene>
    <name evidence="2" type="ORF">TUBRATIS_17680</name>
</gene>
<feature type="transmembrane region" description="Helical" evidence="1">
    <location>
        <begin position="163"/>
        <end position="181"/>
    </location>
</feature>
<keyword evidence="1" id="KW-0472">Membrane</keyword>
<evidence type="ECO:0000313" key="3">
    <source>
        <dbReference type="Proteomes" id="UP000282876"/>
    </source>
</evidence>
<protein>
    <submittedName>
        <fullName evidence="2">Uncharacterized protein</fullName>
    </submittedName>
</protein>
<organism evidence="2 3">
    <name type="scientific">Tubulinosema ratisbonensis</name>
    <dbReference type="NCBI Taxonomy" id="291195"/>
    <lineage>
        <taxon>Eukaryota</taxon>
        <taxon>Fungi</taxon>
        <taxon>Fungi incertae sedis</taxon>
        <taxon>Microsporidia</taxon>
        <taxon>Tubulinosematoidea</taxon>
        <taxon>Tubulinosematidae</taxon>
        <taxon>Tubulinosema</taxon>
    </lineage>
</organism>
<feature type="transmembrane region" description="Helical" evidence="1">
    <location>
        <begin position="30"/>
        <end position="50"/>
    </location>
</feature>
<dbReference type="VEuPathDB" id="MicrosporidiaDB:TUBRATIS_17680"/>
<evidence type="ECO:0000256" key="1">
    <source>
        <dbReference type="SAM" id="Phobius"/>
    </source>
</evidence>
<feature type="non-terminal residue" evidence="2">
    <location>
        <position position="1"/>
    </location>
</feature>
<feature type="transmembrane region" description="Helical" evidence="1">
    <location>
        <begin position="62"/>
        <end position="83"/>
    </location>
</feature>
<feature type="transmembrane region" description="Helical" evidence="1">
    <location>
        <begin position="89"/>
        <end position="113"/>
    </location>
</feature>
<evidence type="ECO:0000313" key="2">
    <source>
        <dbReference type="EMBL" id="RVD91767.1"/>
    </source>
</evidence>
<sequence>FSLVFIYLLPILYFISTSFCFFPLKSNLEILIFTVYLGINLSTSFSRITVCFINVKGFLENFLCLLTIISMLSVSLLFVPYLFFQITFIGGFTVFIVIFFSSFYIFIIIILFLENKITRLFILFYSFAHLMIDFSVFNILNSLFIIITIFLEAIVTNIWEETPFCFNVIFYVNTYVLYYIIKNQKIVEICTSLHI</sequence>
<reference evidence="2 3" key="1">
    <citation type="submission" date="2018-10" db="EMBL/GenBank/DDBJ databases">
        <title>Draft genome sequence of the microsporidian Tubulinosema ratisbonensis.</title>
        <authorList>
            <person name="Polonais V."/>
            <person name="Peyretaillade E."/>
            <person name="Niehus S."/>
            <person name="Wawrzyniak I."/>
            <person name="Franchet A."/>
            <person name="Gaspin C."/>
            <person name="Reichstadt M."/>
            <person name="Belser C."/>
            <person name="Labadie K."/>
            <person name="Delbac F."/>
            <person name="Ferrandon D."/>
        </authorList>
    </citation>
    <scope>NUCLEOTIDE SEQUENCE [LARGE SCALE GENOMIC DNA]</scope>
    <source>
        <strain evidence="2 3">Franzen</strain>
    </source>
</reference>
<name>A0A437AL01_9MICR</name>
<feature type="transmembrane region" description="Helical" evidence="1">
    <location>
        <begin position="120"/>
        <end position="151"/>
    </location>
</feature>
<feature type="transmembrane region" description="Helical" evidence="1">
    <location>
        <begin position="5"/>
        <end position="24"/>
    </location>
</feature>